<keyword evidence="3 5" id="KW-1133">Transmembrane helix</keyword>
<evidence type="ECO:0000256" key="3">
    <source>
        <dbReference type="ARBA" id="ARBA00022989"/>
    </source>
</evidence>
<evidence type="ECO:0000256" key="2">
    <source>
        <dbReference type="ARBA" id="ARBA00022692"/>
    </source>
</evidence>
<evidence type="ECO:0000313" key="6">
    <source>
        <dbReference type="EMBL" id="UUV20429.1"/>
    </source>
</evidence>
<protein>
    <submittedName>
        <fullName evidence="6">DoxX family membrane protein</fullName>
    </submittedName>
</protein>
<keyword evidence="7" id="KW-1185">Reference proteome</keyword>
<gene>
    <name evidence="6" type="ORF">NPX36_08615</name>
</gene>
<reference evidence="6 7" key="1">
    <citation type="submission" date="2022-08" db="EMBL/GenBank/DDBJ databases">
        <title>Myroides zhujiangensis sp. nov., a novel bacterium isolated from sediment in the Pearl River Estuary.</title>
        <authorList>
            <person name="Cui L."/>
        </authorList>
    </citation>
    <scope>NUCLEOTIDE SEQUENCE [LARGE SCALE GENOMIC DNA]</scope>
    <source>
        <strain evidence="6 7">SCSIO 72103</strain>
    </source>
</reference>
<dbReference type="EMBL" id="CP102382">
    <property type="protein sequence ID" value="UUV20429.1"/>
    <property type="molecule type" value="Genomic_DNA"/>
</dbReference>
<keyword evidence="2 5" id="KW-0812">Transmembrane</keyword>
<comment type="subcellular location">
    <subcellularLocation>
        <location evidence="1">Membrane</location>
        <topology evidence="1">Multi-pass membrane protein</topology>
    </subcellularLocation>
</comment>
<evidence type="ECO:0000256" key="5">
    <source>
        <dbReference type="SAM" id="Phobius"/>
    </source>
</evidence>
<accession>A0ABY5NPT4</accession>
<keyword evidence="4 5" id="KW-0472">Membrane</keyword>
<evidence type="ECO:0000256" key="4">
    <source>
        <dbReference type="ARBA" id="ARBA00023136"/>
    </source>
</evidence>
<evidence type="ECO:0000313" key="7">
    <source>
        <dbReference type="Proteomes" id="UP001317001"/>
    </source>
</evidence>
<name>A0ABY5NPT4_9FLAO</name>
<dbReference type="InterPro" id="IPR032808">
    <property type="entry name" value="DoxX"/>
</dbReference>
<dbReference type="Pfam" id="PF07681">
    <property type="entry name" value="DoxX"/>
    <property type="match status" value="1"/>
</dbReference>
<sequence>MKIFKNIVFVLFGLMFANAGLDKFVHYMPIPEMDSAMQEIAKAMVALKWLLPLVGAVELLGGVLVLIPKTRLLGALMIFPVLIGILCHNATFAPEGLAIAGILFLINIWIFIDQGNKLKPLLG</sequence>
<feature type="transmembrane region" description="Helical" evidence="5">
    <location>
        <begin position="97"/>
        <end position="112"/>
    </location>
</feature>
<proteinExistence type="predicted"/>
<dbReference type="RefSeq" id="WP_257498330.1">
    <property type="nucleotide sequence ID" value="NZ_CP102382.1"/>
</dbReference>
<organism evidence="6 7">
    <name type="scientific">Paenimyroides aestuarii</name>
    <dbReference type="NCBI Taxonomy" id="2968490"/>
    <lineage>
        <taxon>Bacteria</taxon>
        <taxon>Pseudomonadati</taxon>
        <taxon>Bacteroidota</taxon>
        <taxon>Flavobacteriia</taxon>
        <taxon>Flavobacteriales</taxon>
        <taxon>Flavobacteriaceae</taxon>
        <taxon>Paenimyroides</taxon>
    </lineage>
</organism>
<evidence type="ECO:0000256" key="1">
    <source>
        <dbReference type="ARBA" id="ARBA00004141"/>
    </source>
</evidence>
<dbReference type="Proteomes" id="UP001317001">
    <property type="component" value="Chromosome"/>
</dbReference>
<feature type="transmembrane region" description="Helical" evidence="5">
    <location>
        <begin position="43"/>
        <end position="67"/>
    </location>
</feature>
<feature type="transmembrane region" description="Helical" evidence="5">
    <location>
        <begin position="72"/>
        <end position="91"/>
    </location>
</feature>